<dbReference type="Gramene" id="PRQ31989">
    <property type="protein sequence ID" value="PRQ31989"/>
    <property type="gene ID" value="RchiOBHm_Chr5g0041451"/>
</dbReference>
<keyword evidence="1" id="KW-0378">Hydrolase</keyword>
<evidence type="ECO:0000313" key="1">
    <source>
        <dbReference type="EMBL" id="PRQ31989.1"/>
    </source>
</evidence>
<gene>
    <name evidence="1" type="ORF">RchiOBHm_Chr5g0041451</name>
</gene>
<dbReference type="STRING" id="74649.A0A2P6QCT9"/>
<name>A0A2P6QCT9_ROSCH</name>
<accession>A0A2P6QCT9</accession>
<dbReference type="EC" id="3.6.1.1" evidence="1"/>
<dbReference type="InterPro" id="IPR016965">
    <property type="entry name" value="Pase_PHOSPHO-typ"/>
</dbReference>
<dbReference type="EMBL" id="PDCK01000043">
    <property type="protein sequence ID" value="PRQ31989.1"/>
    <property type="molecule type" value="Genomic_DNA"/>
</dbReference>
<sequence length="60" mass="7125">MINDAFDIVTYAPAFYRWVVMEMGLNQLFNVLRSTMPWNSLMDRMMMELHLQGKTTDRGH</sequence>
<dbReference type="GO" id="GO:0004427">
    <property type="term" value="F:inorganic diphosphate phosphatase activity"/>
    <property type="evidence" value="ECO:0007669"/>
    <property type="project" value="UniProtKB-EC"/>
</dbReference>
<dbReference type="Pfam" id="PF06888">
    <property type="entry name" value="Put_Phosphatase"/>
    <property type="match status" value="1"/>
</dbReference>
<dbReference type="AlphaFoldDB" id="A0A2P6QCT9"/>
<dbReference type="Proteomes" id="UP000238479">
    <property type="component" value="Chromosome 5"/>
</dbReference>
<organism evidence="1 2">
    <name type="scientific">Rosa chinensis</name>
    <name type="common">China rose</name>
    <dbReference type="NCBI Taxonomy" id="74649"/>
    <lineage>
        <taxon>Eukaryota</taxon>
        <taxon>Viridiplantae</taxon>
        <taxon>Streptophyta</taxon>
        <taxon>Embryophyta</taxon>
        <taxon>Tracheophyta</taxon>
        <taxon>Spermatophyta</taxon>
        <taxon>Magnoliopsida</taxon>
        <taxon>eudicotyledons</taxon>
        <taxon>Gunneridae</taxon>
        <taxon>Pentapetalae</taxon>
        <taxon>rosids</taxon>
        <taxon>fabids</taxon>
        <taxon>Rosales</taxon>
        <taxon>Rosaceae</taxon>
        <taxon>Rosoideae</taxon>
        <taxon>Rosoideae incertae sedis</taxon>
        <taxon>Rosa</taxon>
    </lineage>
</organism>
<keyword evidence="2" id="KW-1185">Reference proteome</keyword>
<proteinExistence type="predicted"/>
<dbReference type="GO" id="GO:0016791">
    <property type="term" value="F:phosphatase activity"/>
    <property type="evidence" value="ECO:0007669"/>
    <property type="project" value="InterPro"/>
</dbReference>
<protein>
    <submittedName>
        <fullName evidence="1">Putative inorganic diphosphatase</fullName>
        <ecNumber evidence="1">3.6.1.1</ecNumber>
    </submittedName>
</protein>
<evidence type="ECO:0000313" key="2">
    <source>
        <dbReference type="Proteomes" id="UP000238479"/>
    </source>
</evidence>
<reference evidence="1 2" key="1">
    <citation type="journal article" date="2018" name="Nat. Genet.">
        <title>The Rosa genome provides new insights in the design of modern roses.</title>
        <authorList>
            <person name="Bendahmane M."/>
        </authorList>
    </citation>
    <scope>NUCLEOTIDE SEQUENCE [LARGE SCALE GENOMIC DNA]</scope>
    <source>
        <strain evidence="2">cv. Old Blush</strain>
    </source>
</reference>
<comment type="caution">
    <text evidence="1">The sequence shown here is derived from an EMBL/GenBank/DDBJ whole genome shotgun (WGS) entry which is preliminary data.</text>
</comment>